<comment type="similarity">
    <text evidence="3 9">Belongs to the nonaspanin (TM9SF) (TC 9.A.2) family.</text>
</comment>
<keyword evidence="6 9" id="KW-1133">Transmembrane helix</keyword>
<evidence type="ECO:0000256" key="7">
    <source>
        <dbReference type="ARBA" id="ARBA00023034"/>
    </source>
</evidence>
<feature type="transmembrane region" description="Helical" evidence="9">
    <location>
        <begin position="432"/>
        <end position="456"/>
    </location>
</feature>
<evidence type="ECO:0000256" key="3">
    <source>
        <dbReference type="ARBA" id="ARBA00005227"/>
    </source>
</evidence>
<feature type="transmembrane region" description="Helical" evidence="9">
    <location>
        <begin position="556"/>
        <end position="584"/>
    </location>
</feature>
<keyword evidence="7" id="KW-0333">Golgi apparatus</keyword>
<protein>
    <recommendedName>
        <fullName evidence="9">Transmembrane 9 superfamily member</fullName>
    </recommendedName>
</protein>
<feature type="transmembrane region" description="Helical" evidence="9">
    <location>
        <begin position="397"/>
        <end position="420"/>
    </location>
</feature>
<dbReference type="Pfam" id="PF02990">
    <property type="entry name" value="EMP70"/>
    <property type="match status" value="1"/>
</dbReference>
<evidence type="ECO:0000256" key="1">
    <source>
        <dbReference type="ARBA" id="ARBA00004141"/>
    </source>
</evidence>
<evidence type="ECO:0000256" key="8">
    <source>
        <dbReference type="ARBA" id="ARBA00023136"/>
    </source>
</evidence>
<evidence type="ECO:0000256" key="6">
    <source>
        <dbReference type="ARBA" id="ARBA00022989"/>
    </source>
</evidence>
<keyword evidence="4 9" id="KW-0812">Transmembrane</keyword>
<dbReference type="STRING" id="341454.A0A4S2MRG9"/>
<dbReference type="OrthoDB" id="1666796at2759"/>
<feature type="transmembrane region" description="Helical" evidence="9">
    <location>
        <begin position="362"/>
        <end position="385"/>
    </location>
</feature>
<keyword evidence="11" id="KW-1185">Reference proteome</keyword>
<feature type="signal peptide" evidence="9">
    <location>
        <begin position="1"/>
        <end position="19"/>
    </location>
</feature>
<keyword evidence="8 9" id="KW-0472">Membrane</keyword>
<dbReference type="PANTHER" id="PTHR10766:SF55">
    <property type="entry name" value="TRANSMEMBRANE 9 SUPERFAMILY MEMBER 4"/>
    <property type="match status" value="1"/>
</dbReference>
<feature type="transmembrane region" description="Helical" evidence="9">
    <location>
        <begin position="524"/>
        <end position="544"/>
    </location>
</feature>
<dbReference type="AlphaFoldDB" id="A0A4S2MRG9"/>
<feature type="transmembrane region" description="Helical" evidence="9">
    <location>
        <begin position="627"/>
        <end position="656"/>
    </location>
</feature>
<feature type="chain" id="PRO_5021041091" description="Transmembrane 9 superfamily member" evidence="9">
    <location>
        <begin position="20"/>
        <end position="666"/>
    </location>
</feature>
<evidence type="ECO:0000256" key="9">
    <source>
        <dbReference type="RuleBase" id="RU363079"/>
    </source>
</evidence>
<comment type="subcellular location">
    <subcellularLocation>
        <location evidence="2">Golgi apparatus</location>
    </subcellularLocation>
    <subcellularLocation>
        <location evidence="1">Membrane</location>
        <topology evidence="1">Multi-pass membrane protein</topology>
    </subcellularLocation>
</comment>
<dbReference type="GO" id="GO:0016020">
    <property type="term" value="C:membrane"/>
    <property type="evidence" value="ECO:0007669"/>
    <property type="project" value="UniProtKB-SubCell"/>
</dbReference>
<evidence type="ECO:0000313" key="11">
    <source>
        <dbReference type="Proteomes" id="UP000298138"/>
    </source>
</evidence>
<organism evidence="10 11">
    <name type="scientific">Ascodesmis nigricans</name>
    <dbReference type="NCBI Taxonomy" id="341454"/>
    <lineage>
        <taxon>Eukaryota</taxon>
        <taxon>Fungi</taxon>
        <taxon>Dikarya</taxon>
        <taxon>Ascomycota</taxon>
        <taxon>Pezizomycotina</taxon>
        <taxon>Pezizomycetes</taxon>
        <taxon>Pezizales</taxon>
        <taxon>Ascodesmidaceae</taxon>
        <taxon>Ascodesmis</taxon>
    </lineage>
</organism>
<name>A0A4S2MRG9_9PEZI</name>
<gene>
    <name evidence="10" type="ORF">EX30DRAFT_335292</name>
</gene>
<proteinExistence type="inferred from homology"/>
<sequence length="666" mass="74577">MRLPHSFTLLSTFTTLSSAFYIPGWSIRTYKDNDPIPLQTNKISSPLTQLPYAYSELPFVCPAKKDGFGSRFGSRHVGLNIGEVLRGDRREISDYQLFMGKDVVCAHLCDAEMDAGTAATARRLVQEGYVAEWIVDNLPGATKFVALDKKKTYYAAGFKLGYNEADKAYLNNHVTFVLRWRKYNGDNNKKVIVAFEVYTKSIAGHQGKCPESLDDQPPLELALPQVPDPSSADPERTIDDPDGKIIIPYTYSVYWKEDNSIEWANRWDLYFVNDDESVSVHWLAIINSLVIAFLLTIVVAIVMLRTLSRDIHNYTDLDPETKSQPSSSNSGNLLESADDLDDTPGWKLLHGDVFRPPPLGGLFAPLIGSGIQLLVVIISLLLLSATGILNPSYRGGFLSFSIFLFVFAGLIAGYVSTRVYKTFSGTNWKKNALLTATIFPGFVFSTVFALNIFMWVQESSSAIPFTTILALLFLWAGIQSPLVYAGASIGFRAAPWEPPTRTTQIPRQPPSPETVKWYLRPLPLTLLSGLIPFAVIFIELLYIFKSLWADKSSYYYMFGFLAIVAVIFFVTVVEVAVVATYLLLCKEEWRWWWRAFSVGAGSAVWVAIYSAWYWVAVLGVRGWRSAVVYWGWMGLGCVVWGVMWGTVGVVASWVFVARIYRAIKAD</sequence>
<evidence type="ECO:0000256" key="5">
    <source>
        <dbReference type="ARBA" id="ARBA00022729"/>
    </source>
</evidence>
<evidence type="ECO:0000256" key="2">
    <source>
        <dbReference type="ARBA" id="ARBA00004555"/>
    </source>
</evidence>
<evidence type="ECO:0000256" key="4">
    <source>
        <dbReference type="ARBA" id="ARBA00022692"/>
    </source>
</evidence>
<feature type="transmembrane region" description="Helical" evidence="9">
    <location>
        <begin position="591"/>
        <end position="615"/>
    </location>
</feature>
<dbReference type="GO" id="GO:0005794">
    <property type="term" value="C:Golgi apparatus"/>
    <property type="evidence" value="ECO:0007669"/>
    <property type="project" value="UniProtKB-SubCell"/>
</dbReference>
<evidence type="ECO:0000313" key="10">
    <source>
        <dbReference type="EMBL" id="TGZ77668.1"/>
    </source>
</evidence>
<dbReference type="InParanoid" id="A0A4S2MRG9"/>
<feature type="transmembrane region" description="Helical" evidence="9">
    <location>
        <begin position="462"/>
        <end position="484"/>
    </location>
</feature>
<dbReference type="GO" id="GO:0072657">
    <property type="term" value="P:protein localization to membrane"/>
    <property type="evidence" value="ECO:0007669"/>
    <property type="project" value="TreeGrafter"/>
</dbReference>
<dbReference type="Proteomes" id="UP000298138">
    <property type="component" value="Unassembled WGS sequence"/>
</dbReference>
<dbReference type="InterPro" id="IPR004240">
    <property type="entry name" value="EMP70"/>
</dbReference>
<feature type="transmembrane region" description="Helical" evidence="9">
    <location>
        <begin position="282"/>
        <end position="304"/>
    </location>
</feature>
<keyword evidence="5 9" id="KW-0732">Signal</keyword>
<reference evidence="10 11" key="1">
    <citation type="submission" date="2019-04" db="EMBL/GenBank/DDBJ databases">
        <title>Comparative genomics and transcriptomics to analyze fruiting body development in filamentous ascomycetes.</title>
        <authorList>
            <consortium name="DOE Joint Genome Institute"/>
            <person name="Lutkenhaus R."/>
            <person name="Traeger S."/>
            <person name="Breuer J."/>
            <person name="Kuo A."/>
            <person name="Lipzen A."/>
            <person name="Pangilinan J."/>
            <person name="Dilworth D."/>
            <person name="Sandor L."/>
            <person name="Poggeler S."/>
            <person name="Barry K."/>
            <person name="Grigoriev I.V."/>
            <person name="Nowrousian M."/>
        </authorList>
    </citation>
    <scope>NUCLEOTIDE SEQUENCE [LARGE SCALE GENOMIC DNA]</scope>
    <source>
        <strain evidence="10 11">CBS 389.68</strain>
    </source>
</reference>
<accession>A0A4S2MRG9</accession>
<dbReference type="EMBL" id="ML220150">
    <property type="protein sequence ID" value="TGZ77668.1"/>
    <property type="molecule type" value="Genomic_DNA"/>
</dbReference>
<dbReference type="PANTHER" id="PTHR10766">
    <property type="entry name" value="TRANSMEMBRANE 9 SUPERFAMILY PROTEIN"/>
    <property type="match status" value="1"/>
</dbReference>